<organism evidence="2 3">
    <name type="scientific">Effrenium voratum</name>
    <dbReference type="NCBI Taxonomy" id="2562239"/>
    <lineage>
        <taxon>Eukaryota</taxon>
        <taxon>Sar</taxon>
        <taxon>Alveolata</taxon>
        <taxon>Dinophyceae</taxon>
        <taxon>Suessiales</taxon>
        <taxon>Symbiodiniaceae</taxon>
        <taxon>Effrenium</taxon>
    </lineage>
</organism>
<gene>
    <name evidence="2" type="ORF">EVOR1521_LOCUS22441</name>
</gene>
<feature type="compositionally biased region" description="Low complexity" evidence="1">
    <location>
        <begin position="109"/>
        <end position="132"/>
    </location>
</feature>
<dbReference type="EMBL" id="CAUJNA010003309">
    <property type="protein sequence ID" value="CAJ1398732.1"/>
    <property type="molecule type" value="Genomic_DNA"/>
</dbReference>
<sequence>MVRGAATRPTRATRPVRRSRTEVWHRDRRDRGDDSRAREWRDSRDSRSPGGVVLRARSQSRSRSPPRRPPSWPRRESQRPPKDMEGQRVRRGASRESRKVRRNARRLDATSPGAAPARGTPGTPGAPGARSRSPSADSRNSERPPGTWESASQSDKDRARRSGHYMNLAAQAMGLMHPNYMAMMQMGMMPHMMHMRSAMPGMMQWPSSRSRRPGASSSGSYSSSESSERAPGALWPMPMVQKPGPVEEFLKVDIDEEVADRLRAMPPHLQQEVMRRGPLDARSPTSSLLSRMKQAIEADRAGQLRGVPGMRPVKQSAKAAIEALINDFDLSPGCAWMLRSLPPDKQKLAAKIDPTGQADASGYVAEELKQIV</sequence>
<keyword evidence="3" id="KW-1185">Reference proteome</keyword>
<accession>A0AA36J349</accession>
<reference evidence="2" key="1">
    <citation type="submission" date="2023-08" db="EMBL/GenBank/DDBJ databases">
        <authorList>
            <person name="Chen Y."/>
            <person name="Shah S."/>
            <person name="Dougan E. K."/>
            <person name="Thang M."/>
            <person name="Chan C."/>
        </authorList>
    </citation>
    <scope>NUCLEOTIDE SEQUENCE</scope>
</reference>
<feature type="compositionally biased region" description="Low complexity" evidence="1">
    <location>
        <begin position="213"/>
        <end position="233"/>
    </location>
</feature>
<comment type="caution">
    <text evidence="2">The sequence shown here is derived from an EMBL/GenBank/DDBJ whole genome shotgun (WGS) entry which is preliminary data.</text>
</comment>
<feature type="compositionally biased region" description="Basic and acidic residues" evidence="1">
    <location>
        <begin position="73"/>
        <end position="97"/>
    </location>
</feature>
<dbReference type="AlphaFoldDB" id="A0AA36J349"/>
<feature type="region of interest" description="Disordered" evidence="1">
    <location>
        <begin position="1"/>
        <end position="160"/>
    </location>
</feature>
<feature type="compositionally biased region" description="Low complexity" evidence="1">
    <location>
        <begin position="1"/>
        <end position="13"/>
    </location>
</feature>
<protein>
    <submittedName>
        <fullName evidence="2">Uncharacterized protein</fullName>
    </submittedName>
</protein>
<dbReference type="Proteomes" id="UP001178507">
    <property type="component" value="Unassembled WGS sequence"/>
</dbReference>
<feature type="region of interest" description="Disordered" evidence="1">
    <location>
        <begin position="202"/>
        <end position="235"/>
    </location>
</feature>
<proteinExistence type="predicted"/>
<evidence type="ECO:0000313" key="3">
    <source>
        <dbReference type="Proteomes" id="UP001178507"/>
    </source>
</evidence>
<name>A0AA36J349_9DINO</name>
<evidence type="ECO:0000313" key="2">
    <source>
        <dbReference type="EMBL" id="CAJ1398732.1"/>
    </source>
</evidence>
<feature type="compositionally biased region" description="Basic and acidic residues" evidence="1">
    <location>
        <begin position="19"/>
        <end position="47"/>
    </location>
</feature>
<evidence type="ECO:0000256" key="1">
    <source>
        <dbReference type="SAM" id="MobiDB-lite"/>
    </source>
</evidence>